<gene>
    <name evidence="3" type="ORF">SAMN02983003_0270</name>
</gene>
<reference evidence="3 4" key="1">
    <citation type="submission" date="2016-11" db="EMBL/GenBank/DDBJ databases">
        <authorList>
            <person name="Jaros S."/>
            <person name="Januszkiewicz K."/>
            <person name="Wedrychowicz H."/>
        </authorList>
    </citation>
    <scope>NUCLEOTIDE SEQUENCE [LARGE SCALE GENOMIC DNA]</scope>
    <source>
        <strain evidence="3 4">ATCC 23634</strain>
    </source>
</reference>
<dbReference type="PANTHER" id="PTHR35146:SF1">
    <property type="entry name" value="UPF0178 PROTEIN YAII"/>
    <property type="match status" value="1"/>
</dbReference>
<dbReference type="NCBIfam" id="NF001095">
    <property type="entry name" value="PRK00124.1"/>
    <property type="match status" value="1"/>
</dbReference>
<evidence type="ECO:0000313" key="3">
    <source>
        <dbReference type="EMBL" id="SFZ81024.1"/>
    </source>
</evidence>
<dbReference type="STRING" id="665118.SAMN02983003_0270"/>
<dbReference type="InterPro" id="IPR003791">
    <property type="entry name" value="UPF0178"/>
</dbReference>
<evidence type="ECO:0000313" key="4">
    <source>
        <dbReference type="Proteomes" id="UP000183447"/>
    </source>
</evidence>
<dbReference type="PANTHER" id="PTHR35146">
    <property type="entry name" value="UPF0178 PROTEIN YAII"/>
    <property type="match status" value="1"/>
</dbReference>
<dbReference type="RefSeq" id="WP_072338616.1">
    <property type="nucleotide sequence ID" value="NZ_FPKU01000001.1"/>
</dbReference>
<dbReference type="HAMAP" id="MF_00489">
    <property type="entry name" value="UPF0178"/>
    <property type="match status" value="1"/>
</dbReference>
<evidence type="ECO:0000256" key="1">
    <source>
        <dbReference type="ARBA" id="ARBA00008522"/>
    </source>
</evidence>
<dbReference type="Proteomes" id="UP000183447">
    <property type="component" value="Unassembled WGS sequence"/>
</dbReference>
<dbReference type="OrthoDB" id="9798918at2"/>
<protein>
    <recommendedName>
        <fullName evidence="2">UPF0178 protein SAMN02983003_0270</fullName>
    </recommendedName>
</protein>
<name>A0A1K2HSP3_9HYPH</name>
<dbReference type="AlphaFoldDB" id="A0A1K2HSP3"/>
<organism evidence="3 4">
    <name type="scientific">Devosia enhydra</name>
    <dbReference type="NCBI Taxonomy" id="665118"/>
    <lineage>
        <taxon>Bacteria</taxon>
        <taxon>Pseudomonadati</taxon>
        <taxon>Pseudomonadota</taxon>
        <taxon>Alphaproteobacteria</taxon>
        <taxon>Hyphomicrobiales</taxon>
        <taxon>Devosiaceae</taxon>
        <taxon>Devosia</taxon>
    </lineage>
</organism>
<accession>A0A1K2HSP3</accession>
<proteinExistence type="inferred from homology"/>
<dbReference type="Pfam" id="PF02639">
    <property type="entry name" value="DUF188"/>
    <property type="match status" value="1"/>
</dbReference>
<dbReference type="EMBL" id="FPKU01000001">
    <property type="protein sequence ID" value="SFZ81024.1"/>
    <property type="molecule type" value="Genomic_DNA"/>
</dbReference>
<keyword evidence="4" id="KW-1185">Reference proteome</keyword>
<comment type="similarity">
    <text evidence="1 2">Belongs to the UPF0178 family.</text>
</comment>
<evidence type="ECO:0000256" key="2">
    <source>
        <dbReference type="HAMAP-Rule" id="MF_00489"/>
    </source>
</evidence>
<sequence>MSRKPMIYVDADACPVKAEVERVAYRHGLVVTHVAGRGMRPSRDPMIRVVGVPQGPDAADDWIVEALEPDDMVITADIGLAARAIENGAAALSPIGKPFTAESIGMALAMRDLNKHLRETGESDGHNPAFSAKDRSRFLVACDEMVSRVLARAK</sequence>